<name>A0A6J7WT71_9CAUD</name>
<protein>
    <submittedName>
        <fullName evidence="1">Tail sheath stabilizer and completion protein</fullName>
    </submittedName>
</protein>
<dbReference type="InterPro" id="IPR038553">
    <property type="entry name" value="T4-gp15_tss_sf"/>
</dbReference>
<proteinExistence type="predicted"/>
<organism evidence="1">
    <name type="scientific">uncultured Caudovirales phage</name>
    <dbReference type="NCBI Taxonomy" id="2100421"/>
    <lineage>
        <taxon>Viruses</taxon>
        <taxon>Duplodnaviria</taxon>
        <taxon>Heunggongvirae</taxon>
        <taxon>Uroviricota</taxon>
        <taxon>Caudoviricetes</taxon>
        <taxon>Peduoviridae</taxon>
        <taxon>Maltschvirus</taxon>
        <taxon>Maltschvirus maltsch</taxon>
    </lineage>
</organism>
<gene>
    <name evidence="1" type="ORF">UFOVP245_88</name>
</gene>
<sequence length="270" mass="30374">MLSSPFYNSLFKKYVVIFGTIFNNIKIERKNTAGGLEQTFKIPIAYGPREKFLARIEDNPDATALTAIKLPRMAFEMTDISYAPNRKINTTNKLVSKKNLNGKNVYDKVFTPAPYDIGFRLDIMTKTMEDGLRIVEQILPYFTPEWTVSAKLLSDFDNVTDIPIVLNNVSIEDSYASDFTTRRVLTFTLNFTMKCYFFGPITESRLIKIVDVHLYPDTTANNGVISTTIRPGLTSDGLPTSNADLSVVLSQIDETDQYGFIITTTESYGG</sequence>
<reference evidence="1" key="1">
    <citation type="submission" date="2020-05" db="EMBL/GenBank/DDBJ databases">
        <authorList>
            <person name="Chiriac C."/>
            <person name="Salcher M."/>
            <person name="Ghai R."/>
            <person name="Kavagutti S V."/>
        </authorList>
    </citation>
    <scope>NUCLEOTIDE SEQUENCE</scope>
</reference>
<evidence type="ECO:0000313" key="1">
    <source>
        <dbReference type="EMBL" id="CAB5221171.1"/>
    </source>
</evidence>
<accession>A0A6J7WT71</accession>
<dbReference type="Pfam" id="PF16724">
    <property type="entry name" value="T4-gp15_tss"/>
    <property type="match status" value="1"/>
</dbReference>
<dbReference type="InterPro" id="IPR031997">
    <property type="entry name" value="T4-gp15_tss"/>
</dbReference>
<dbReference type="EMBL" id="LR798287">
    <property type="protein sequence ID" value="CAB5221171.1"/>
    <property type="molecule type" value="Genomic_DNA"/>
</dbReference>
<dbReference type="Gene3D" id="3.30.2000.40">
    <property type="entry name" value="Myoviridae tail sheath stabiliser"/>
    <property type="match status" value="1"/>
</dbReference>